<dbReference type="Pfam" id="PF14432">
    <property type="entry name" value="DYW_deaminase"/>
    <property type="match status" value="1"/>
</dbReference>
<dbReference type="EMBL" id="JAOPGA020001523">
    <property type="protein sequence ID" value="KAL0489169.1"/>
    <property type="molecule type" value="Genomic_DNA"/>
</dbReference>
<reference evidence="2 3" key="1">
    <citation type="submission" date="2024-03" db="EMBL/GenBank/DDBJ databases">
        <title>The Acrasis kona genome and developmental transcriptomes reveal deep origins of eukaryotic multicellular pathways.</title>
        <authorList>
            <person name="Sheikh S."/>
            <person name="Fu C.-J."/>
            <person name="Brown M.W."/>
            <person name="Baldauf S.L."/>
        </authorList>
    </citation>
    <scope>NUCLEOTIDE SEQUENCE [LARGE SCALE GENOMIC DNA]</scope>
    <source>
        <strain evidence="2 3">ATCC MYA-3509</strain>
    </source>
</reference>
<dbReference type="Proteomes" id="UP001431209">
    <property type="component" value="Unassembled WGS sequence"/>
</dbReference>
<gene>
    <name evidence="2" type="ORF">AKO1_013706</name>
</gene>
<proteinExistence type="predicted"/>
<feature type="domain" description="DYW" evidence="1">
    <location>
        <begin position="43"/>
        <end position="133"/>
    </location>
</feature>
<dbReference type="GO" id="GO:0008270">
    <property type="term" value="F:zinc ion binding"/>
    <property type="evidence" value="ECO:0007669"/>
    <property type="project" value="InterPro"/>
</dbReference>
<evidence type="ECO:0000313" key="2">
    <source>
        <dbReference type="EMBL" id="KAL0489169.1"/>
    </source>
</evidence>
<comment type="caution">
    <text evidence="2">The sequence shown here is derived from an EMBL/GenBank/DDBJ whole genome shotgun (WGS) entry which is preliminary data.</text>
</comment>
<dbReference type="AlphaFoldDB" id="A0AAW2ZIK2"/>
<protein>
    <recommendedName>
        <fullName evidence="1">DYW domain-containing protein</fullName>
    </recommendedName>
</protein>
<accession>A0AAW2ZIK2</accession>
<organism evidence="2 3">
    <name type="scientific">Acrasis kona</name>
    <dbReference type="NCBI Taxonomy" id="1008807"/>
    <lineage>
        <taxon>Eukaryota</taxon>
        <taxon>Discoba</taxon>
        <taxon>Heterolobosea</taxon>
        <taxon>Tetramitia</taxon>
        <taxon>Eutetramitia</taxon>
        <taxon>Acrasidae</taxon>
        <taxon>Acrasis</taxon>
    </lineage>
</organism>
<sequence length="134" mass="15490">MSSFISAKTGNLVSFAVDDLRASQQARDFIDNLCITFGVLYNYIPDISCVLKEYDTYEEKVKSLMRHSEKLATATRLLEEVDGDIEVSKNLRMCADCHTFAKLLSTHFKRKFMIYDKSFQHVFEDGKCSCNERY</sequence>
<evidence type="ECO:0000313" key="3">
    <source>
        <dbReference type="Proteomes" id="UP001431209"/>
    </source>
</evidence>
<evidence type="ECO:0000259" key="1">
    <source>
        <dbReference type="Pfam" id="PF14432"/>
    </source>
</evidence>
<name>A0AAW2ZIK2_9EUKA</name>
<keyword evidence="3" id="KW-1185">Reference proteome</keyword>
<dbReference type="InterPro" id="IPR032867">
    <property type="entry name" value="DYW_dom"/>
</dbReference>